<dbReference type="Proteomes" id="UP001469365">
    <property type="component" value="Unassembled WGS sequence"/>
</dbReference>
<keyword evidence="3" id="KW-0804">Transcription</keyword>
<organism evidence="8 9">
    <name type="scientific">Paenibacillus filicis</name>
    <dbReference type="NCBI Taxonomy" id="669464"/>
    <lineage>
        <taxon>Bacteria</taxon>
        <taxon>Bacillati</taxon>
        <taxon>Bacillota</taxon>
        <taxon>Bacilli</taxon>
        <taxon>Bacillales</taxon>
        <taxon>Paenibacillaceae</taxon>
        <taxon>Paenibacillus</taxon>
    </lineage>
</organism>
<evidence type="ECO:0000256" key="1">
    <source>
        <dbReference type="ARBA" id="ARBA00023015"/>
    </source>
</evidence>
<gene>
    <name evidence="8" type="ORF">WMW72_06685</name>
</gene>
<keyword evidence="4" id="KW-0597">Phosphoprotein</keyword>
<dbReference type="SUPFAM" id="SSF52172">
    <property type="entry name" value="CheY-like"/>
    <property type="match status" value="1"/>
</dbReference>
<evidence type="ECO:0000256" key="4">
    <source>
        <dbReference type="PROSITE-ProRule" id="PRU00169"/>
    </source>
</evidence>
<dbReference type="InterPro" id="IPR011006">
    <property type="entry name" value="CheY-like_superfamily"/>
</dbReference>
<keyword evidence="1" id="KW-0805">Transcription regulation</keyword>
<dbReference type="PROSITE" id="PS01124">
    <property type="entry name" value="HTH_ARAC_FAMILY_2"/>
    <property type="match status" value="1"/>
</dbReference>
<dbReference type="Pfam" id="PF12833">
    <property type="entry name" value="HTH_18"/>
    <property type="match status" value="1"/>
</dbReference>
<dbReference type="PANTHER" id="PTHR43280">
    <property type="entry name" value="ARAC-FAMILY TRANSCRIPTIONAL REGULATOR"/>
    <property type="match status" value="1"/>
</dbReference>
<dbReference type="EMBL" id="JBBPCC010000003">
    <property type="protein sequence ID" value="MEK8127600.1"/>
    <property type="molecule type" value="Genomic_DNA"/>
</dbReference>
<dbReference type="InterPro" id="IPR009057">
    <property type="entry name" value="Homeodomain-like_sf"/>
</dbReference>
<evidence type="ECO:0000313" key="9">
    <source>
        <dbReference type="Proteomes" id="UP001469365"/>
    </source>
</evidence>
<evidence type="ECO:0000259" key="6">
    <source>
        <dbReference type="PROSITE" id="PS01124"/>
    </source>
</evidence>
<dbReference type="CDD" id="cd17536">
    <property type="entry name" value="REC_YesN-like"/>
    <property type="match status" value="1"/>
</dbReference>
<evidence type="ECO:0000256" key="2">
    <source>
        <dbReference type="ARBA" id="ARBA00023125"/>
    </source>
</evidence>
<dbReference type="InterPro" id="IPR018060">
    <property type="entry name" value="HTH_AraC"/>
</dbReference>
<feature type="domain" description="HTH araC/xylS-type" evidence="6">
    <location>
        <begin position="187"/>
        <end position="285"/>
    </location>
</feature>
<feature type="region of interest" description="Disordered" evidence="5">
    <location>
        <begin position="128"/>
        <end position="180"/>
    </location>
</feature>
<evidence type="ECO:0000256" key="3">
    <source>
        <dbReference type="ARBA" id="ARBA00023163"/>
    </source>
</evidence>
<feature type="modified residue" description="4-aspartylphosphate" evidence="4">
    <location>
        <position position="55"/>
    </location>
</feature>
<dbReference type="Pfam" id="PF00072">
    <property type="entry name" value="Response_reg"/>
    <property type="match status" value="1"/>
</dbReference>
<keyword evidence="9" id="KW-1185">Reference proteome</keyword>
<dbReference type="PRINTS" id="PR00032">
    <property type="entry name" value="HTHARAC"/>
</dbReference>
<feature type="compositionally biased region" description="Basic and acidic residues" evidence="5">
    <location>
        <begin position="154"/>
        <end position="180"/>
    </location>
</feature>
<dbReference type="RefSeq" id="WP_341414660.1">
    <property type="nucleotide sequence ID" value="NZ_JBBPCC010000003.1"/>
</dbReference>
<accession>A0ABU9DFH0</accession>
<dbReference type="PANTHER" id="PTHR43280:SF2">
    <property type="entry name" value="HTH-TYPE TRANSCRIPTIONAL REGULATOR EXSA"/>
    <property type="match status" value="1"/>
</dbReference>
<reference evidence="8 9" key="1">
    <citation type="submission" date="2024-04" db="EMBL/GenBank/DDBJ databases">
        <title>draft genome sequnece of Paenibacillus filicis.</title>
        <authorList>
            <person name="Kim D.-U."/>
        </authorList>
    </citation>
    <scope>NUCLEOTIDE SEQUENCE [LARGE SCALE GENOMIC DNA]</scope>
    <source>
        <strain evidence="8 9">KACC14197</strain>
    </source>
</reference>
<dbReference type="InterPro" id="IPR018062">
    <property type="entry name" value="HTH_AraC-typ_CS"/>
</dbReference>
<dbReference type="SMART" id="SM00342">
    <property type="entry name" value="HTH_ARAC"/>
    <property type="match status" value="1"/>
</dbReference>
<dbReference type="SMART" id="SM00448">
    <property type="entry name" value="REC"/>
    <property type="match status" value="1"/>
</dbReference>
<dbReference type="SUPFAM" id="SSF46689">
    <property type="entry name" value="Homeodomain-like"/>
    <property type="match status" value="2"/>
</dbReference>
<comment type="caution">
    <text evidence="8">The sequence shown here is derived from an EMBL/GenBank/DDBJ whole genome shotgun (WGS) entry which is preliminary data.</text>
</comment>
<evidence type="ECO:0000259" key="7">
    <source>
        <dbReference type="PROSITE" id="PS50110"/>
    </source>
</evidence>
<sequence length="293" mass="33094">MWTVLLVEDEVFVRESVRRIVDWHSLGFDVIGEAGNGEEALELIRSLQPDLVICDILMPRLNGVEVLRQVREAELDSRFIMLSCLSDFEYVRQAMELGASNYILKLSMNVQSLMDALVKVESELGKRRRQAGLPSSTGREGHDAASAAAPQGEQGRDPAGELGHDKLSGGPNREGELEAETGHKEVDKLILYMKENYRSIISLRTLAGLVAMDEKYISTLFKKKTGTNVIQYLHQLRITEAKRRLEQSNLPVAEIGMRVGYENDNYFIKIFKRFTGLTPNTYRNRFLAGETKE</sequence>
<proteinExistence type="predicted"/>
<name>A0ABU9DFH0_9BACL</name>
<dbReference type="InterPro" id="IPR020449">
    <property type="entry name" value="Tscrpt_reg_AraC-type_HTH"/>
</dbReference>
<dbReference type="PROSITE" id="PS00041">
    <property type="entry name" value="HTH_ARAC_FAMILY_1"/>
    <property type="match status" value="1"/>
</dbReference>
<dbReference type="InterPro" id="IPR001789">
    <property type="entry name" value="Sig_transdc_resp-reg_receiver"/>
</dbReference>
<keyword evidence="2" id="KW-0238">DNA-binding</keyword>
<dbReference type="Gene3D" id="1.10.10.60">
    <property type="entry name" value="Homeodomain-like"/>
    <property type="match status" value="2"/>
</dbReference>
<evidence type="ECO:0000313" key="8">
    <source>
        <dbReference type="EMBL" id="MEK8127600.1"/>
    </source>
</evidence>
<evidence type="ECO:0000256" key="5">
    <source>
        <dbReference type="SAM" id="MobiDB-lite"/>
    </source>
</evidence>
<dbReference type="Gene3D" id="3.40.50.2300">
    <property type="match status" value="1"/>
</dbReference>
<dbReference type="PROSITE" id="PS50110">
    <property type="entry name" value="RESPONSE_REGULATORY"/>
    <property type="match status" value="1"/>
</dbReference>
<protein>
    <submittedName>
        <fullName evidence="8">Response regulator</fullName>
    </submittedName>
</protein>
<feature type="domain" description="Response regulatory" evidence="7">
    <location>
        <begin position="3"/>
        <end position="120"/>
    </location>
</feature>